<reference evidence="1" key="3">
    <citation type="submission" date="2025-09" db="UniProtKB">
        <authorList>
            <consortium name="Ensembl"/>
        </authorList>
    </citation>
    <scope>IDENTIFICATION</scope>
</reference>
<reference evidence="1 2" key="1">
    <citation type="journal article" date="2011" name="Proc. Natl. Acad. Sci. U.S.A.">
        <title>Genetic diversity and population structure of the endangered marsupial Sarcophilus harrisii (Tasmanian devil).</title>
        <authorList>
            <person name="Miller W."/>
            <person name="Hayes V.M."/>
            <person name="Ratan A."/>
            <person name="Petersen D.C."/>
            <person name="Wittekindt N.E."/>
            <person name="Miller J."/>
            <person name="Walenz B."/>
            <person name="Knight J."/>
            <person name="Qi J."/>
            <person name="Zhao F."/>
            <person name="Wang Q."/>
            <person name="Bedoya-Reina O.C."/>
            <person name="Katiyar N."/>
            <person name="Tomsho L.P."/>
            <person name="Kasson L.M."/>
            <person name="Hardie R.A."/>
            <person name="Woodbridge P."/>
            <person name="Tindall E.A."/>
            <person name="Bertelsen M.F."/>
            <person name="Dixon D."/>
            <person name="Pyecroft S."/>
            <person name="Helgen K.M."/>
            <person name="Lesk A.M."/>
            <person name="Pringle T.H."/>
            <person name="Patterson N."/>
            <person name="Zhang Y."/>
            <person name="Kreiss A."/>
            <person name="Woods G.M."/>
            <person name="Jones M.E."/>
            <person name="Schuster S.C."/>
        </authorList>
    </citation>
    <scope>NUCLEOTIDE SEQUENCE [LARGE SCALE GENOMIC DNA]</scope>
</reference>
<dbReference type="Proteomes" id="UP000007648">
    <property type="component" value="Unassembled WGS sequence"/>
</dbReference>
<proteinExistence type="predicted"/>
<evidence type="ECO:0000313" key="2">
    <source>
        <dbReference type="Proteomes" id="UP000007648"/>
    </source>
</evidence>
<organism evidence="1 2">
    <name type="scientific">Sarcophilus harrisii</name>
    <name type="common">Tasmanian devil</name>
    <name type="synonym">Sarcophilus laniarius</name>
    <dbReference type="NCBI Taxonomy" id="9305"/>
    <lineage>
        <taxon>Eukaryota</taxon>
        <taxon>Metazoa</taxon>
        <taxon>Chordata</taxon>
        <taxon>Craniata</taxon>
        <taxon>Vertebrata</taxon>
        <taxon>Euteleostomi</taxon>
        <taxon>Mammalia</taxon>
        <taxon>Metatheria</taxon>
        <taxon>Dasyuromorphia</taxon>
        <taxon>Dasyuridae</taxon>
        <taxon>Sarcophilus</taxon>
    </lineage>
</organism>
<evidence type="ECO:0000313" key="1">
    <source>
        <dbReference type="Ensembl" id="ENSSHAP00000030485.1"/>
    </source>
</evidence>
<accession>A0A7N4P0R0</accession>
<dbReference type="AlphaFoldDB" id="A0A7N4P0R0"/>
<sequence>MWDPNAARVPRLPTSKSLPTPIPTSWPWCAFCESLGPRSNGAMYSDGEAEEEDEEGA</sequence>
<reference evidence="1" key="2">
    <citation type="submission" date="2025-08" db="UniProtKB">
        <authorList>
            <consortium name="Ensembl"/>
        </authorList>
    </citation>
    <scope>IDENTIFICATION</scope>
</reference>
<gene>
    <name evidence="1" type="primary">PRR13</name>
</gene>
<name>A0A7N4P0R0_SARHA</name>
<dbReference type="Ensembl" id="ENSSHAT00000043623.1">
    <property type="protein sequence ID" value="ENSSHAP00000030485.1"/>
    <property type="gene ID" value="ENSSHAG00000027175.1"/>
</dbReference>
<dbReference type="InParanoid" id="A0A7N4P0R0"/>
<protein>
    <submittedName>
        <fullName evidence="1">Uncharacterized protein</fullName>
    </submittedName>
</protein>
<keyword evidence="2" id="KW-1185">Reference proteome</keyword>